<dbReference type="RefSeq" id="WP_319124919.1">
    <property type="nucleotide sequence ID" value="NZ_CP108200.1"/>
</dbReference>
<keyword evidence="2" id="KW-1185">Reference proteome</keyword>
<dbReference type="EMBL" id="CP108200">
    <property type="protein sequence ID" value="WTR97481.1"/>
    <property type="molecule type" value="Genomic_DNA"/>
</dbReference>
<proteinExistence type="predicted"/>
<evidence type="ECO:0000313" key="2">
    <source>
        <dbReference type="Proteomes" id="UP001622731"/>
    </source>
</evidence>
<reference evidence="1 2" key="1">
    <citation type="submission" date="2022-10" db="EMBL/GenBank/DDBJ databases">
        <title>The complete genomes of actinobacterial strains from the NBC collection.</title>
        <authorList>
            <person name="Joergensen T.S."/>
            <person name="Alvarez Arevalo M."/>
            <person name="Sterndorff E.B."/>
            <person name="Faurdal D."/>
            <person name="Vuksanovic O."/>
            <person name="Mourched A.-S."/>
            <person name="Charusanti P."/>
            <person name="Shaw S."/>
            <person name="Blin K."/>
            <person name="Weber T."/>
        </authorList>
    </citation>
    <scope>NUCLEOTIDE SEQUENCE [LARGE SCALE GENOMIC DNA]</scope>
    <source>
        <strain evidence="1 2">NBC_00116</strain>
    </source>
</reference>
<name>A0ABZ1M287_9ACTN</name>
<sequence length="30" mass="3359">MHLLRISDSENVNVRVIPFKAGKADHLLQG</sequence>
<accession>A0ABZ1M287</accession>
<dbReference type="Proteomes" id="UP001622731">
    <property type="component" value="Chromosome"/>
</dbReference>
<evidence type="ECO:0000313" key="1">
    <source>
        <dbReference type="EMBL" id="WTR97481.1"/>
    </source>
</evidence>
<organism evidence="1 2">
    <name type="scientific">Streptomyces anthocyanicus</name>
    <dbReference type="NCBI Taxonomy" id="68174"/>
    <lineage>
        <taxon>Bacteria</taxon>
        <taxon>Bacillati</taxon>
        <taxon>Actinomycetota</taxon>
        <taxon>Actinomycetes</taxon>
        <taxon>Kitasatosporales</taxon>
        <taxon>Streptomycetaceae</taxon>
        <taxon>Streptomyces</taxon>
        <taxon>Streptomyces violaceoruber group</taxon>
    </lineage>
</organism>
<gene>
    <name evidence="1" type="ORF">OHB34_26575</name>
</gene>
<protein>
    <submittedName>
        <fullName evidence="1">DUF5753 domain-containing protein</fullName>
    </submittedName>
</protein>